<evidence type="ECO:0000313" key="5">
    <source>
        <dbReference type="EMBL" id="MBI6882398.1"/>
    </source>
</evidence>
<dbReference type="InterPro" id="IPR008638">
    <property type="entry name" value="FhaB/CdiA-like_TPS"/>
</dbReference>
<dbReference type="SMART" id="SM00710">
    <property type="entry name" value="PbH1"/>
    <property type="match status" value="13"/>
</dbReference>
<evidence type="ECO:0000256" key="2">
    <source>
        <dbReference type="ARBA" id="ARBA00022525"/>
    </source>
</evidence>
<keyword evidence="3" id="KW-0732">Signal</keyword>
<evidence type="ECO:0000313" key="6">
    <source>
        <dbReference type="Proteomes" id="UP000637061"/>
    </source>
</evidence>
<dbReference type="GO" id="GO:0005576">
    <property type="term" value="C:extracellular region"/>
    <property type="evidence" value="ECO:0007669"/>
    <property type="project" value="UniProtKB-SubCell"/>
</dbReference>
<dbReference type="InterPro" id="IPR012334">
    <property type="entry name" value="Pectin_lyas_fold"/>
</dbReference>
<dbReference type="RefSeq" id="WP_198746019.1">
    <property type="nucleotide sequence ID" value="NZ_JAEHTE010000001.1"/>
</dbReference>
<evidence type="ECO:0000256" key="3">
    <source>
        <dbReference type="ARBA" id="ARBA00022729"/>
    </source>
</evidence>
<sequence length="2361" mass="238845">MNKIHSVVWSKAQNAWVVVAEGSKAASKAGGAGLKVLVALIMLSPVAGNAATLPQGGSISIGQGTIVTNGANEMVIKQNTDKLGINWQSFNVGADGRVVFDQPNANSVALNRVIGSDGSQIMGKIDSNGQVFIVNPNGVIFGKNSQVNVGGLVASTLDITDQNFESGNYTFETKGSSGAVVNNGQIKAASGGYVALIGKSVKNQGLIQATLGTAGLAAGDSVTVDMSGDGLLSLKVNKAAVGALVDNQGMILADGGQAILTARAANALTATVVNNDGIIQAQTINNKSGKIFLDGGPLDGTGVVAVGGTLDASAPVTGDGGFIETSGEIVSVKSPSVITTKSKTGKTGKWLLDPTDFSITSGSGALTSSSIGVNTLNAALANSNVELQTSSAGSGQGTLNVQANVAWNADTTLTLTAHGNIYFGGGSISVNGANGGLVMNGTKVYRLGRVNNMYSINMNGANSTLSIDGNAYSIIRNLTDLQNMNTNLSGFYALGGNLDASATSTWNGGLGFDPIGNSGSKFTGVFDGLGHSLSNLYISRSSTDGVGLFGVAESATIKNIKMVNANITGHNNVGSLIGKIDGGLLDFIIASGSVKGIDVVGGVSGGGGDTDFTNIIGSTVVAGVNDVGGVVGTGLSTSSLYSVDYNGTVTATGDRVGGVAGDFDGSIYFVSAKGSVKGSNSTGGIVGRGTGSMSSSFATSTVNGAANVGGLVGSASGMSFYQTYSNGSTTGNHLVGGLVGNAESGTSIQSSFSFNPVNATGGTSGGLAGRLDGSSITNSYAVGEVTGSSSGGLVGEANNSTIKFSYATGKAKSGLVAISNGNTVQSSYWNKDTSGTATSAAGVGKTDAEMKNSATYSDWSIDNLGNSSSALWRIYEGKGMPLLTFLMNKWTVAGLGSSEYSGSNKTFSNLGFVGSTSYVESFWGSYGLGSALGTLTSGGEAIRNAGTYTIDSLYFGQFGWNAYIPDATKLTYTVNKKMLTASTGSIYKRYDGTTDVLDGTLKFSGATPYSGDDVSFDYSNSRYNSKDVATATKIEFGVVGLKGADAGNYYLPTMYTNGSYTISAGINRRILSVVANGVDKTYDGTKDAHLTLGLDGLLNGDEVDISYSSATYSSKNASADNAIRVTGIALGDGSANYIILQNYLDTSGDIFKADLNIGGTGGSKVYDGTVGTTVSITSGKIAGDNLNITYSNASFSDKNAGDGKTITINGISVTGSDAMNYNWDSSATATADISKANLTVDGTAGNKIYDGTTNASVTLTDDRIGSDNLVVTGSGQFLDKNAGDGKTVTISGISVTGADAGNYTWNTTALSSADIAKAALTISANAHDKVYDATTGAAVDFSDDRIDGDDLVISGIGTFDDKNAGAGKNVTVSGIGVSGADAGNYTWNSEATSSADIAKASLTISANAQDKVYDSTTGAVVDFADDRFGGDDLVISGTGVFGDKNAGLGKNVNVSGIGVSGADAGNYIWNTEATSMADIAKAALTISANAHDKVYDTTTGAVVDFADDRIGGDDLVITGAGAFDDKNAGSGKDVTVSGISVSGADAGNYTWNTEATSSADIAKANLDVTGIGVNKVYDGSKDASVNLSDNRLGSDSLTITAGSSQFADKNAADGKTITIGSITVTGADAGNYTWNETASTTADISKAVLNVAATGNGKVYDGTADATASLSDNRVAGDDLGISYGSASFSDKNAGAGKDVVVEGITVNGADAGNYTWNSDAATTADIAKAHLDIIANAQNKTYDGSTSTSASLTDNRIAGDDLDLSYGSANFADKNAGNGKQVSVDGLNVAGSDAQNYTWDNSATASADIGKASLDINASGVDKVYDGSTLANVGLNDNRVLGDDLTVSYGDASFSDKNAGSGKVVTVGGLKITGSDANNYTWNTSTTTSASISKAVLDVSAIGHGKTYDGSTDTTVSLTDNRVAGDDLQLSSNAKFDDKNAGAGKSVTVDDITVAGADSGNYTWNTKTTATADIDKANLNVSASGINKTYDGSTSAQVNLSDDRVSGDSLVITNDTAAFGNKNAGSGKTVTVGGIQVSGTDAQNYTWNTVASTSADIAKANLVVSAVADGKVYDGSTSASVTLGDNRILGDDLHLSSSGAEFSDKNAGSKVVTTDGISVTGTDAQNYNWNTVALSSAEISKAYLNVSAIAKDKIYNGNDKAEVSFTDNRILGDDLSVNASDSRFSDKNAANSKTVTSSGISLSGADANNYTFDSSLTSSASIARANLEVTAETGGKISGAIDGALGWKVSDGKLYGNDVISGSLSRDPGESVGSYSIGKGTLDAGGNYNLTVIPGRFEITKPSSHTEVNQVREVVSKISAPGRAQESKVTRDSISSDYRLLNLGMKLPDDLSGNDGTVTQ</sequence>
<dbReference type="Pfam" id="PF13018">
    <property type="entry name" value="ESPR"/>
    <property type="match status" value="1"/>
</dbReference>
<keyword evidence="2" id="KW-0964">Secreted</keyword>
<feature type="domain" description="Filamentous haemagglutinin FhaB/tRNA nuclease CdiA-like TPS" evidence="4">
    <location>
        <begin position="50"/>
        <end position="163"/>
    </location>
</feature>
<dbReference type="EMBL" id="JAEHTE010000001">
    <property type="protein sequence ID" value="MBI6882398.1"/>
    <property type="molecule type" value="Genomic_DNA"/>
</dbReference>
<name>A0A8I1JHY4_PSEPU</name>
<dbReference type="InterPro" id="IPR041286">
    <property type="entry name" value="MBG_2"/>
</dbReference>
<protein>
    <submittedName>
        <fullName evidence="5">Filamentous hemagglutinin N-terminal domain-containing protein</fullName>
    </submittedName>
</protein>
<dbReference type="Pfam" id="PF18676">
    <property type="entry name" value="MBG_2"/>
    <property type="match status" value="1"/>
</dbReference>
<dbReference type="SMART" id="SM00912">
    <property type="entry name" value="Haemagg_act"/>
    <property type="match status" value="1"/>
</dbReference>
<dbReference type="InterPro" id="IPR006626">
    <property type="entry name" value="PbH1"/>
</dbReference>
<dbReference type="Gene3D" id="2.160.20.110">
    <property type="match status" value="3"/>
</dbReference>
<dbReference type="Pfam" id="PF05860">
    <property type="entry name" value="TPS"/>
    <property type="match status" value="1"/>
</dbReference>
<gene>
    <name evidence="5" type="ORF">JEU22_00445</name>
</gene>
<dbReference type="InterPro" id="IPR011050">
    <property type="entry name" value="Pectin_lyase_fold/virulence"/>
</dbReference>
<dbReference type="Proteomes" id="UP000637061">
    <property type="component" value="Unassembled WGS sequence"/>
</dbReference>
<comment type="subcellular location">
    <subcellularLocation>
        <location evidence="1">Secreted</location>
    </subcellularLocation>
</comment>
<evidence type="ECO:0000256" key="1">
    <source>
        <dbReference type="ARBA" id="ARBA00004613"/>
    </source>
</evidence>
<dbReference type="InterPro" id="IPR024973">
    <property type="entry name" value="ESPR"/>
</dbReference>
<proteinExistence type="predicted"/>
<dbReference type="SUPFAM" id="SSF51126">
    <property type="entry name" value="Pectin lyase-like"/>
    <property type="match status" value="1"/>
</dbReference>
<dbReference type="Pfam" id="PF18657">
    <property type="entry name" value="YDG"/>
    <property type="match status" value="15"/>
</dbReference>
<evidence type="ECO:0000259" key="4">
    <source>
        <dbReference type="SMART" id="SM00912"/>
    </source>
</evidence>
<dbReference type="PANTHER" id="PTHR12338">
    <property type="entry name" value="AUTOTRANSPORTER"/>
    <property type="match status" value="1"/>
</dbReference>
<reference evidence="5" key="1">
    <citation type="submission" date="2020-12" db="EMBL/GenBank/DDBJ databases">
        <title>Enhanced detection system for hospital associated transmission using whole genome sequencing surveillance.</title>
        <authorList>
            <person name="Harrison L.H."/>
            <person name="Van Tyne D."/>
            <person name="Marsh J.W."/>
            <person name="Griffith M.P."/>
            <person name="Snyder D.J."/>
            <person name="Cooper V.S."/>
            <person name="Mustapha M."/>
        </authorList>
    </citation>
    <scope>NUCLEOTIDE SEQUENCE</scope>
    <source>
        <strain evidence="5">PSB00042</strain>
    </source>
</reference>
<dbReference type="InterPro" id="IPR041248">
    <property type="entry name" value="YDG"/>
</dbReference>
<accession>A0A8I1JHY4</accession>
<dbReference type="Gene3D" id="2.160.20.10">
    <property type="entry name" value="Single-stranded right-handed beta-helix, Pectin lyase-like"/>
    <property type="match status" value="1"/>
</dbReference>
<dbReference type="InterPro" id="IPR050909">
    <property type="entry name" value="Bact_Autotransporter_VF"/>
</dbReference>
<comment type="caution">
    <text evidence="5">The sequence shown here is derived from an EMBL/GenBank/DDBJ whole genome shotgun (WGS) entry which is preliminary data.</text>
</comment>
<dbReference type="PANTHER" id="PTHR12338:SF8">
    <property type="entry name" value="HEME_HEMOPEXIN-BINDING PROTEIN"/>
    <property type="match status" value="1"/>
</dbReference>
<dbReference type="NCBIfam" id="TIGR01901">
    <property type="entry name" value="adhes_NPXG"/>
    <property type="match status" value="1"/>
</dbReference>
<organism evidence="5 6">
    <name type="scientific">Pseudomonas putida</name>
    <name type="common">Arthrobacter siderocapsulatus</name>
    <dbReference type="NCBI Taxonomy" id="303"/>
    <lineage>
        <taxon>Bacteria</taxon>
        <taxon>Pseudomonadati</taxon>
        <taxon>Pseudomonadota</taxon>
        <taxon>Gammaproteobacteria</taxon>
        <taxon>Pseudomonadales</taxon>
        <taxon>Pseudomonadaceae</taxon>
        <taxon>Pseudomonas</taxon>
    </lineage>
</organism>